<keyword evidence="1" id="KW-0812">Transmembrane</keyword>
<keyword evidence="3" id="KW-1185">Reference proteome</keyword>
<evidence type="ECO:0000313" key="3">
    <source>
        <dbReference type="Proteomes" id="UP000823775"/>
    </source>
</evidence>
<comment type="caution">
    <text evidence="2">The sequence shown here is derived from an EMBL/GenBank/DDBJ whole genome shotgun (WGS) entry which is preliminary data.</text>
</comment>
<feature type="non-terminal residue" evidence="2">
    <location>
        <position position="1"/>
    </location>
</feature>
<evidence type="ECO:0000256" key="1">
    <source>
        <dbReference type="SAM" id="Phobius"/>
    </source>
</evidence>
<organism evidence="2 3">
    <name type="scientific">Datura stramonium</name>
    <name type="common">Jimsonweed</name>
    <name type="synonym">Common thornapple</name>
    <dbReference type="NCBI Taxonomy" id="4076"/>
    <lineage>
        <taxon>Eukaryota</taxon>
        <taxon>Viridiplantae</taxon>
        <taxon>Streptophyta</taxon>
        <taxon>Embryophyta</taxon>
        <taxon>Tracheophyta</taxon>
        <taxon>Spermatophyta</taxon>
        <taxon>Magnoliopsida</taxon>
        <taxon>eudicotyledons</taxon>
        <taxon>Gunneridae</taxon>
        <taxon>Pentapetalae</taxon>
        <taxon>asterids</taxon>
        <taxon>lamiids</taxon>
        <taxon>Solanales</taxon>
        <taxon>Solanaceae</taxon>
        <taxon>Solanoideae</taxon>
        <taxon>Datureae</taxon>
        <taxon>Datura</taxon>
    </lineage>
</organism>
<feature type="non-terminal residue" evidence="2">
    <location>
        <position position="116"/>
    </location>
</feature>
<keyword evidence="1" id="KW-0472">Membrane</keyword>
<accession>A0ABS8Y4E6</accession>
<evidence type="ECO:0000313" key="2">
    <source>
        <dbReference type="EMBL" id="MCE5166601.1"/>
    </source>
</evidence>
<sequence length="116" mass="12943">SVVFEASPVYLIFKHTKTPFIIINSWSDTTVSHEVGALGMFLDITGHVPRYHWALSMLLYSIGHCVCLLTILSIVYAVVESWCGVICVDVIHDKPSVQIVLKYIVLLIVNSVNLVE</sequence>
<dbReference type="Proteomes" id="UP000823775">
    <property type="component" value="Unassembled WGS sequence"/>
</dbReference>
<gene>
    <name evidence="2" type="ORF">HAX54_022379</name>
</gene>
<name>A0ABS8Y4E6_DATST</name>
<proteinExistence type="predicted"/>
<dbReference type="EMBL" id="JACEIK010026963">
    <property type="protein sequence ID" value="MCE5166601.1"/>
    <property type="molecule type" value="Genomic_DNA"/>
</dbReference>
<keyword evidence="1" id="KW-1133">Transmembrane helix</keyword>
<reference evidence="2 3" key="1">
    <citation type="journal article" date="2021" name="BMC Genomics">
        <title>Datura genome reveals duplications of psychoactive alkaloid biosynthetic genes and high mutation rate following tissue culture.</title>
        <authorList>
            <person name="Rajewski A."/>
            <person name="Carter-House D."/>
            <person name="Stajich J."/>
            <person name="Litt A."/>
        </authorList>
    </citation>
    <scope>NUCLEOTIDE SEQUENCE [LARGE SCALE GENOMIC DNA]</scope>
    <source>
        <strain evidence="2">AR-01</strain>
    </source>
</reference>
<feature type="transmembrane region" description="Helical" evidence="1">
    <location>
        <begin position="57"/>
        <end position="79"/>
    </location>
</feature>
<protein>
    <submittedName>
        <fullName evidence="2">Uncharacterized protein</fullName>
    </submittedName>
</protein>